<evidence type="ECO:0000256" key="1">
    <source>
        <dbReference type="SAM" id="Phobius"/>
    </source>
</evidence>
<feature type="transmembrane region" description="Helical" evidence="1">
    <location>
        <begin position="12"/>
        <end position="32"/>
    </location>
</feature>
<protein>
    <submittedName>
        <fullName evidence="2">Uncharacterized protein</fullName>
    </submittedName>
</protein>
<keyword evidence="1" id="KW-1133">Transmembrane helix</keyword>
<gene>
    <name evidence="2" type="ORF">A1355_19900</name>
</gene>
<dbReference type="EMBL" id="LUUK01000040">
    <property type="protein sequence ID" value="OAI25173.1"/>
    <property type="molecule type" value="Genomic_DNA"/>
</dbReference>
<name>A0A177P6V1_9GAMM</name>
<accession>A0A177P6V1</accession>
<evidence type="ECO:0000313" key="3">
    <source>
        <dbReference type="Proteomes" id="UP000077628"/>
    </source>
</evidence>
<reference evidence="3" key="1">
    <citation type="submission" date="2016-03" db="EMBL/GenBank/DDBJ databases">
        <authorList>
            <person name="Heylen K."/>
            <person name="De Vos P."/>
            <person name="Vekeman B."/>
        </authorList>
    </citation>
    <scope>NUCLEOTIDE SEQUENCE [LARGE SCALE GENOMIC DNA]</scope>
    <source>
        <strain evidence="3">R-45383</strain>
    </source>
</reference>
<evidence type="ECO:0000313" key="2">
    <source>
        <dbReference type="EMBL" id="OAI25173.1"/>
    </source>
</evidence>
<proteinExistence type="predicted"/>
<sequence length="65" mass="7453">MAHFFKIRNVLIVETQRLIVGLPISLIIWLLLGSFFAFSPFIAILTGFSSYYIAYWLISTPSARK</sequence>
<keyword evidence="3" id="KW-1185">Reference proteome</keyword>
<dbReference type="Proteomes" id="UP000077628">
    <property type="component" value="Unassembled WGS sequence"/>
</dbReference>
<dbReference type="AlphaFoldDB" id="A0A177P6V1"/>
<keyword evidence="1" id="KW-0812">Transmembrane</keyword>
<comment type="caution">
    <text evidence="2">The sequence shown here is derived from an EMBL/GenBank/DDBJ whole genome shotgun (WGS) entry which is preliminary data.</text>
</comment>
<dbReference type="STRING" id="702114.A1355_19900"/>
<keyword evidence="1" id="KW-0472">Membrane</keyword>
<feature type="transmembrane region" description="Helical" evidence="1">
    <location>
        <begin position="38"/>
        <end position="58"/>
    </location>
</feature>
<organism evidence="2 3">
    <name type="scientific">Methylomonas koyamae</name>
    <dbReference type="NCBI Taxonomy" id="702114"/>
    <lineage>
        <taxon>Bacteria</taxon>
        <taxon>Pseudomonadati</taxon>
        <taxon>Pseudomonadota</taxon>
        <taxon>Gammaproteobacteria</taxon>
        <taxon>Methylococcales</taxon>
        <taxon>Methylococcaceae</taxon>
        <taxon>Methylomonas</taxon>
    </lineage>
</organism>